<dbReference type="GO" id="GO:0005765">
    <property type="term" value="C:lysosomal membrane"/>
    <property type="evidence" value="ECO:0007669"/>
    <property type="project" value="TreeGrafter"/>
</dbReference>
<evidence type="ECO:0000313" key="2">
    <source>
        <dbReference type="Proteomes" id="UP000095282"/>
    </source>
</evidence>
<dbReference type="GO" id="GO:0031902">
    <property type="term" value="C:late endosome membrane"/>
    <property type="evidence" value="ECO:0007669"/>
    <property type="project" value="TreeGrafter"/>
</dbReference>
<dbReference type="STRING" id="1561998.A0A1I7U4L2"/>
<dbReference type="Proteomes" id="UP000095282">
    <property type="component" value="Unplaced"/>
</dbReference>
<dbReference type="InterPro" id="IPR051869">
    <property type="entry name" value="STARD3"/>
</dbReference>
<sequence length="249" mass="27872">MGEKTSLTLHDVTDELDEDNEKYANALQSAGEVFAEVEALFNDENYERRVGWFKDESNDEGDVVYAKDTRHGRMVTISTELPMPPDFVIQETWNGMETLPQWNQNINFASVIASPTPNFDVVTMKNSSSSFTKSGEQFEKLHGACGVLQEHINSKILAKLMSFKDIECKDCDQQMTQLKKAQKDYANKKNKKNPDPVLVEAAETSLKKLLEESKATLTKFNKTGCELLTQLSADMKAGFDSYCDAAASV</sequence>
<dbReference type="SUPFAM" id="SSF103657">
    <property type="entry name" value="BAR/IMD domain-like"/>
    <property type="match status" value="1"/>
</dbReference>
<dbReference type="SUPFAM" id="SSF55961">
    <property type="entry name" value="Bet v1-like"/>
    <property type="match status" value="1"/>
</dbReference>
<dbReference type="GO" id="GO:0008289">
    <property type="term" value="F:lipid binding"/>
    <property type="evidence" value="ECO:0007669"/>
    <property type="project" value="InterPro"/>
</dbReference>
<dbReference type="InterPro" id="IPR002913">
    <property type="entry name" value="START_lipid-bd_dom"/>
</dbReference>
<proteinExistence type="predicted"/>
<dbReference type="GO" id="GO:0099044">
    <property type="term" value="P:vesicle tethering to endoplasmic reticulum"/>
    <property type="evidence" value="ECO:0007669"/>
    <property type="project" value="TreeGrafter"/>
</dbReference>
<dbReference type="PANTHER" id="PTHR46121">
    <property type="entry name" value="STEROIDOGENIC ACUTE REGULATORY PROTEIN-LIKE"/>
    <property type="match status" value="1"/>
</dbReference>
<evidence type="ECO:0000313" key="3">
    <source>
        <dbReference type="WBParaSite" id="Csp11.Scaffold629.g14790.t1"/>
    </source>
</evidence>
<dbReference type="eggNOG" id="KOG3845">
    <property type="taxonomic scope" value="Eukaryota"/>
</dbReference>
<dbReference type="InterPro" id="IPR023393">
    <property type="entry name" value="START-like_dom_sf"/>
</dbReference>
<reference evidence="3" key="1">
    <citation type="submission" date="2016-11" db="UniProtKB">
        <authorList>
            <consortium name="WormBaseParasite"/>
        </authorList>
    </citation>
    <scope>IDENTIFICATION</scope>
</reference>
<protein>
    <submittedName>
        <fullName evidence="3">START domain-containing protein</fullName>
    </submittedName>
</protein>
<dbReference type="PANTHER" id="PTHR46121:SF3">
    <property type="entry name" value="STEROIDOGENIC ACUTE REGULATORY-LIKE PROTEIN 1"/>
    <property type="match status" value="1"/>
</dbReference>
<dbReference type="GO" id="GO:0140284">
    <property type="term" value="C:endoplasmic reticulum-endosome membrane contact site"/>
    <property type="evidence" value="ECO:0007669"/>
    <property type="project" value="TreeGrafter"/>
</dbReference>
<accession>A0A1I7U4L2</accession>
<dbReference type="WBParaSite" id="Csp11.Scaffold629.g14790.t1">
    <property type="protein sequence ID" value="Csp11.Scaffold629.g14790.t1"/>
    <property type="gene ID" value="Csp11.Scaffold629.g14790"/>
</dbReference>
<feature type="domain" description="START" evidence="1">
    <location>
        <begin position="33"/>
        <end position="129"/>
    </location>
</feature>
<dbReference type="AlphaFoldDB" id="A0A1I7U4L2"/>
<evidence type="ECO:0000259" key="1">
    <source>
        <dbReference type="Pfam" id="PF01852"/>
    </source>
</evidence>
<dbReference type="Gene3D" id="3.30.530.20">
    <property type="match status" value="1"/>
</dbReference>
<dbReference type="GO" id="GO:0005789">
    <property type="term" value="C:endoplasmic reticulum membrane"/>
    <property type="evidence" value="ECO:0007669"/>
    <property type="project" value="TreeGrafter"/>
</dbReference>
<dbReference type="Pfam" id="PF01852">
    <property type="entry name" value="START"/>
    <property type="match status" value="1"/>
</dbReference>
<keyword evidence="2" id="KW-1185">Reference proteome</keyword>
<organism evidence="2 3">
    <name type="scientific">Caenorhabditis tropicalis</name>
    <dbReference type="NCBI Taxonomy" id="1561998"/>
    <lineage>
        <taxon>Eukaryota</taxon>
        <taxon>Metazoa</taxon>
        <taxon>Ecdysozoa</taxon>
        <taxon>Nematoda</taxon>
        <taxon>Chromadorea</taxon>
        <taxon>Rhabditida</taxon>
        <taxon>Rhabditina</taxon>
        <taxon>Rhabditomorpha</taxon>
        <taxon>Rhabditoidea</taxon>
        <taxon>Rhabditidae</taxon>
        <taxon>Peloderinae</taxon>
        <taxon>Caenorhabditis</taxon>
    </lineage>
</organism>
<dbReference type="InterPro" id="IPR027267">
    <property type="entry name" value="AH/BAR_dom_sf"/>
</dbReference>
<name>A0A1I7U4L2_9PELO</name>